<gene>
    <name evidence="1" type="ORF">STCU_10640</name>
</gene>
<dbReference type="AlphaFoldDB" id="S9TM12"/>
<sequence length="82" mass="9220">MISVSHTMYVVRSRTVGWPRLPACSRWCISCCTRPGSPVTLRPSSCPRTPPHGVSLTEWTEEPTSVIEPEIGSFPRVYNPYQ</sequence>
<evidence type="ECO:0000313" key="1">
    <source>
        <dbReference type="EMBL" id="EPY17403.1"/>
    </source>
</evidence>
<name>S9TM12_9TRYP</name>
<evidence type="ECO:0000313" key="2">
    <source>
        <dbReference type="Proteomes" id="UP000015354"/>
    </source>
</evidence>
<dbReference type="Proteomes" id="UP000015354">
    <property type="component" value="Unassembled WGS sequence"/>
</dbReference>
<protein>
    <submittedName>
        <fullName evidence="1">Uncharacterized protein</fullName>
    </submittedName>
</protein>
<organism evidence="1 2">
    <name type="scientific">Strigomonas culicis</name>
    <dbReference type="NCBI Taxonomy" id="28005"/>
    <lineage>
        <taxon>Eukaryota</taxon>
        <taxon>Discoba</taxon>
        <taxon>Euglenozoa</taxon>
        <taxon>Kinetoplastea</taxon>
        <taxon>Metakinetoplastina</taxon>
        <taxon>Trypanosomatida</taxon>
        <taxon>Trypanosomatidae</taxon>
        <taxon>Strigomonadinae</taxon>
        <taxon>Strigomonas</taxon>
    </lineage>
</organism>
<proteinExistence type="predicted"/>
<comment type="caution">
    <text evidence="1">The sequence shown here is derived from an EMBL/GenBank/DDBJ whole genome shotgun (WGS) entry which is preliminary data.</text>
</comment>
<dbReference type="EMBL" id="ATMH01010502">
    <property type="protein sequence ID" value="EPY17403.1"/>
    <property type="molecule type" value="Genomic_DNA"/>
</dbReference>
<accession>S9TM12</accession>
<keyword evidence="2" id="KW-1185">Reference proteome</keyword>
<reference evidence="1 2" key="1">
    <citation type="journal article" date="2013" name="PLoS ONE">
        <title>Predicting the Proteins of Angomonas deanei, Strigomonas culicis and Their Respective Endosymbionts Reveals New Aspects of the Trypanosomatidae Family.</title>
        <authorList>
            <person name="Motta M.C."/>
            <person name="Martins A.C."/>
            <person name="de Souza S.S."/>
            <person name="Catta-Preta C.M."/>
            <person name="Silva R."/>
            <person name="Klein C.C."/>
            <person name="de Almeida L.G."/>
            <person name="de Lima Cunha O."/>
            <person name="Ciapina L.P."/>
            <person name="Brocchi M."/>
            <person name="Colabardini A.C."/>
            <person name="de Araujo Lima B."/>
            <person name="Machado C.R."/>
            <person name="de Almeida Soares C.M."/>
            <person name="Probst C.M."/>
            <person name="de Menezes C.B."/>
            <person name="Thompson C.E."/>
            <person name="Bartholomeu D.C."/>
            <person name="Gradia D.F."/>
            <person name="Pavoni D.P."/>
            <person name="Grisard E.C."/>
            <person name="Fantinatti-Garboggini F."/>
            <person name="Marchini F.K."/>
            <person name="Rodrigues-Luiz G.F."/>
            <person name="Wagner G."/>
            <person name="Goldman G.H."/>
            <person name="Fietto J.L."/>
            <person name="Elias M.C."/>
            <person name="Goldman M.H."/>
            <person name="Sagot M.F."/>
            <person name="Pereira M."/>
            <person name="Stoco P.H."/>
            <person name="de Mendonca-Neto R.P."/>
            <person name="Teixeira S.M."/>
            <person name="Maciel T.E."/>
            <person name="de Oliveira Mendes T.A."/>
            <person name="Urmenyi T.P."/>
            <person name="de Souza W."/>
            <person name="Schenkman S."/>
            <person name="de Vasconcelos A.T."/>
        </authorList>
    </citation>
    <scope>NUCLEOTIDE SEQUENCE [LARGE SCALE GENOMIC DNA]</scope>
</reference>